<accession>A0A1H4BKS6</accession>
<dbReference type="OrthoDB" id="3225083at2"/>
<dbReference type="InterPro" id="IPR000600">
    <property type="entry name" value="ROK"/>
</dbReference>
<gene>
    <name evidence="2" type="ORF">SAMN02910418_01696</name>
</gene>
<evidence type="ECO:0000313" key="2">
    <source>
        <dbReference type="EMBL" id="SEA48763.1"/>
    </source>
</evidence>
<dbReference type="PANTHER" id="PTHR18964:SF149">
    <property type="entry name" value="BIFUNCTIONAL UDP-N-ACETYLGLUCOSAMINE 2-EPIMERASE_N-ACETYLMANNOSAMINE KINASE"/>
    <property type="match status" value="1"/>
</dbReference>
<keyword evidence="2" id="KW-0808">Transferase</keyword>
<dbReference type="Pfam" id="PF00480">
    <property type="entry name" value="ROK"/>
    <property type="match status" value="1"/>
</dbReference>
<dbReference type="SUPFAM" id="SSF46785">
    <property type="entry name" value="Winged helix' DNA-binding domain"/>
    <property type="match status" value="1"/>
</dbReference>
<comment type="similarity">
    <text evidence="1">Belongs to the ROK (NagC/XylR) family.</text>
</comment>
<reference evidence="3" key="1">
    <citation type="submission" date="2016-10" db="EMBL/GenBank/DDBJ databases">
        <authorList>
            <person name="Varghese N."/>
            <person name="Submissions S."/>
        </authorList>
    </citation>
    <scope>NUCLEOTIDE SEQUENCE [LARGE SCALE GENOMIC DNA]</scope>
    <source>
        <strain evidence="3">KPR-1</strain>
    </source>
</reference>
<evidence type="ECO:0000313" key="3">
    <source>
        <dbReference type="Proteomes" id="UP000199288"/>
    </source>
</evidence>
<dbReference type="SUPFAM" id="SSF53067">
    <property type="entry name" value="Actin-like ATPase domain"/>
    <property type="match status" value="1"/>
</dbReference>
<dbReference type="GO" id="GO:0016301">
    <property type="term" value="F:kinase activity"/>
    <property type="evidence" value="ECO:0007669"/>
    <property type="project" value="UniProtKB-KW"/>
</dbReference>
<dbReference type="Proteomes" id="UP000199288">
    <property type="component" value="Unassembled WGS sequence"/>
</dbReference>
<dbReference type="RefSeq" id="WP_092564891.1">
    <property type="nucleotide sequence ID" value="NZ_FNQV01000010.1"/>
</dbReference>
<dbReference type="EMBL" id="FNQV01000010">
    <property type="protein sequence ID" value="SEA48763.1"/>
    <property type="molecule type" value="Genomic_DNA"/>
</dbReference>
<name>A0A1H4BKS6_9ACTO</name>
<dbReference type="Gene3D" id="3.30.420.40">
    <property type="match status" value="2"/>
</dbReference>
<dbReference type="InterPro" id="IPR036388">
    <property type="entry name" value="WH-like_DNA-bd_sf"/>
</dbReference>
<protein>
    <submittedName>
        <fullName evidence="2">Sugar kinase of the NBD/HSP70 family, may contain an N-terminal HTH domain</fullName>
    </submittedName>
</protein>
<organism evidence="2 3">
    <name type="scientific">Bowdeniella nasicola</name>
    <dbReference type="NCBI Taxonomy" id="208480"/>
    <lineage>
        <taxon>Bacteria</taxon>
        <taxon>Bacillati</taxon>
        <taxon>Actinomycetota</taxon>
        <taxon>Actinomycetes</taxon>
        <taxon>Actinomycetales</taxon>
        <taxon>Actinomycetaceae</taxon>
        <taxon>Bowdeniella</taxon>
    </lineage>
</organism>
<keyword evidence="3" id="KW-1185">Reference proteome</keyword>
<sequence>MPKHSVRAENLRAMNMQLVLAHALASEEPPSRAQIASDAGLTRATSSRLGDELVAGGLLDELPPPPATGPGRPALGLVGSARVIGIGVDIGVDALRVIAINLRGVEVARRVRIGDLVGSRPADVLPEVAVMIADVFGQLQADARLCGVTIAVPGLVDSAAGVLLDAPNLGWHDVPIADDVAAALADTPAAGHLPRPQVMNEANLAALTAAFRAPGAPRPRQHFAYLSGGIGVGAAIVEGGTVMTGEHGWAGEIGHLTVDPNGPDCRCGSTGCLERYVGREALTEALGRHAETGDVLDVSAQALGVSLAALVNLLDVPVIVLGGQLAELLERKRERIEQVLRRRAMAARRVPIELTATEAGEDAAVLGAAYAAFTNLLAAPIDFLAAPAP</sequence>
<evidence type="ECO:0000256" key="1">
    <source>
        <dbReference type="ARBA" id="ARBA00006479"/>
    </source>
</evidence>
<keyword evidence="2" id="KW-0418">Kinase</keyword>
<dbReference type="Gene3D" id="1.10.10.10">
    <property type="entry name" value="Winged helix-like DNA-binding domain superfamily/Winged helix DNA-binding domain"/>
    <property type="match status" value="1"/>
</dbReference>
<proteinExistence type="inferred from homology"/>
<dbReference type="InterPro" id="IPR036390">
    <property type="entry name" value="WH_DNA-bd_sf"/>
</dbReference>
<dbReference type="PANTHER" id="PTHR18964">
    <property type="entry name" value="ROK (REPRESSOR, ORF, KINASE) FAMILY"/>
    <property type="match status" value="1"/>
</dbReference>
<dbReference type="InterPro" id="IPR043129">
    <property type="entry name" value="ATPase_NBD"/>
</dbReference>
<dbReference type="AlphaFoldDB" id="A0A1H4BKS6"/>